<dbReference type="GO" id="GO:0071555">
    <property type="term" value="P:cell wall organization"/>
    <property type="evidence" value="ECO:0007669"/>
    <property type="project" value="UniProtKB-KW"/>
</dbReference>
<dbReference type="Gene3D" id="3.90.1310.10">
    <property type="entry name" value="Penicillin-binding protein 2a (Domain 2)"/>
    <property type="match status" value="1"/>
</dbReference>
<dbReference type="InterPro" id="IPR012338">
    <property type="entry name" value="Beta-lactam/transpept-like"/>
</dbReference>
<keyword evidence="3" id="KW-1003">Cell membrane</keyword>
<evidence type="ECO:0000256" key="13">
    <source>
        <dbReference type="SAM" id="Phobius"/>
    </source>
</evidence>
<dbReference type="Proteomes" id="UP000229894">
    <property type="component" value="Unassembled WGS sequence"/>
</dbReference>
<feature type="domain" description="Penicillin-binding protein dimerisation" evidence="15">
    <location>
        <begin position="101"/>
        <end position="299"/>
    </location>
</feature>
<feature type="domain" description="Penicillin-binding protein transpeptidase" evidence="14">
    <location>
        <begin position="345"/>
        <end position="677"/>
    </location>
</feature>
<keyword evidence="8" id="KW-0133">Cell shape</keyword>
<dbReference type="PANTHER" id="PTHR30627">
    <property type="entry name" value="PEPTIDOGLYCAN D,D-TRANSPEPTIDASE"/>
    <property type="match status" value="1"/>
</dbReference>
<dbReference type="InterPro" id="IPR001460">
    <property type="entry name" value="PCN-bd_Tpept"/>
</dbReference>
<keyword evidence="10 13" id="KW-1133">Transmembrane helix</keyword>
<evidence type="ECO:0000256" key="4">
    <source>
        <dbReference type="ARBA" id="ARBA00022519"/>
    </source>
</evidence>
<keyword evidence="4" id="KW-0997">Cell inner membrane</keyword>
<dbReference type="InterPro" id="IPR050515">
    <property type="entry name" value="Beta-lactam/transpept"/>
</dbReference>
<dbReference type="SUPFAM" id="SSF56601">
    <property type="entry name" value="beta-lactamase/transpeptidase-like"/>
    <property type="match status" value="1"/>
</dbReference>
<keyword evidence="6 13" id="KW-0812">Transmembrane</keyword>
<evidence type="ECO:0000256" key="9">
    <source>
        <dbReference type="ARBA" id="ARBA00022984"/>
    </source>
</evidence>
<evidence type="ECO:0000259" key="15">
    <source>
        <dbReference type="Pfam" id="PF03717"/>
    </source>
</evidence>
<evidence type="ECO:0000256" key="3">
    <source>
        <dbReference type="ARBA" id="ARBA00022475"/>
    </source>
</evidence>
<dbReference type="GO" id="GO:0008360">
    <property type="term" value="P:regulation of cell shape"/>
    <property type="evidence" value="ECO:0007669"/>
    <property type="project" value="UniProtKB-KW"/>
</dbReference>
<dbReference type="InterPro" id="IPR017790">
    <property type="entry name" value="Penicillin-binding_protein_2"/>
</dbReference>
<dbReference type="GO" id="GO:0009252">
    <property type="term" value="P:peptidoglycan biosynthetic process"/>
    <property type="evidence" value="ECO:0007669"/>
    <property type="project" value="UniProtKB-KW"/>
</dbReference>
<keyword evidence="7" id="KW-0378">Hydrolase</keyword>
<reference evidence="17" key="1">
    <citation type="submission" date="2017-09" db="EMBL/GenBank/DDBJ databases">
        <title>Depth-based differentiation of microbial function through sediment-hosted aquifers and enrichment of novel symbionts in the deep terrestrial subsurface.</title>
        <authorList>
            <person name="Probst A.J."/>
            <person name="Ladd B."/>
            <person name="Jarett J.K."/>
            <person name="Geller-Mcgrath D.E."/>
            <person name="Sieber C.M.K."/>
            <person name="Emerson J.B."/>
            <person name="Anantharaman K."/>
            <person name="Thomas B.C."/>
            <person name="Malmstrom R."/>
            <person name="Stieglmeier M."/>
            <person name="Klingl A."/>
            <person name="Woyke T."/>
            <person name="Ryan C.M."/>
            <person name="Banfield J.F."/>
        </authorList>
    </citation>
    <scope>NUCLEOTIDE SEQUENCE [LARGE SCALE GENOMIC DNA]</scope>
</reference>
<evidence type="ECO:0000256" key="5">
    <source>
        <dbReference type="ARBA" id="ARBA00022670"/>
    </source>
</evidence>
<evidence type="ECO:0000256" key="8">
    <source>
        <dbReference type="ARBA" id="ARBA00022960"/>
    </source>
</evidence>
<dbReference type="InterPro" id="IPR005311">
    <property type="entry name" value="PBP_dimer"/>
</dbReference>
<evidence type="ECO:0000256" key="11">
    <source>
        <dbReference type="ARBA" id="ARBA00023136"/>
    </source>
</evidence>
<dbReference type="GO" id="GO:0071972">
    <property type="term" value="F:peptidoglycan L,D-transpeptidase activity"/>
    <property type="evidence" value="ECO:0007669"/>
    <property type="project" value="TreeGrafter"/>
</dbReference>
<comment type="subcellular location">
    <subcellularLocation>
        <location evidence="2">Cell membrane</location>
    </subcellularLocation>
    <subcellularLocation>
        <location evidence="1">Membrane</location>
        <topology evidence="1">Single-pass membrane protein</topology>
    </subcellularLocation>
</comment>
<dbReference type="GO" id="GO:0006508">
    <property type="term" value="P:proteolysis"/>
    <property type="evidence" value="ECO:0007669"/>
    <property type="project" value="UniProtKB-KW"/>
</dbReference>
<name>A0A2M7BUS4_9BACT</name>
<dbReference type="Pfam" id="PF00905">
    <property type="entry name" value="Transpeptidase"/>
    <property type="match status" value="1"/>
</dbReference>
<keyword evidence="5" id="KW-0645">Protease</keyword>
<sequence>MELKKYFTRRLFQSKSAGFIQNRARESIEAEEIFLDAEAVRSLEDKGKLEQPIKRRNFFLFYALIIVCLLVLLLRAGYLEIAKGDYYYNLAQGNCLRIYSLPAPRGIIYDYLGRPLVYNAPSFDLTVNLNDFLASSIENQEEIFKKISVILSSAERDKESGNELLKSFTDLQDGSNVQDDMAESIQKDLRKKIEEAAGQISHLVAAKNIDRSAALVLENLIGDWPGWRLEKNPQRQYIKSSYFAHLLGYTGQLSPADLEKHPDYSRNEQIGKVGLELKYESVLRGQPGQEQVEVDSLGKSQNLLATKPAQPGQGLVLFVNQELQEKLYQTLEKTLKQLTFSGKAAALAIDPRNGGILALVSLPSFDNNLFAQGISRESLAALENDPAEPFLNRVLAGQYPSGSTVKPLIAAAALEEEIIKPSRQIDCQGGISVFHKYNPEIVYHYPDWKVHGLTDIIKAIAQSCNVYFYTIGGGYGQIEGLGVDRIKEYLQYFGLGQAAQIDLIGEKEGLVPDPSWKKEKKPNEEWYLGDTYHLAIGQGDILVTPLQMTVALASIANGGVLYQPQIVDKIVDLGGKIIEDIPTKIIRQGFIQEKNIEIVQEGMRQAVLTGSARSLIDLPVEVAGKTGTAQFGSAGQTHAWFIGYAPYENPEIILTILIEGGGEGSQIALPIAKEVLEWYFNQ</sequence>
<keyword evidence="12" id="KW-0961">Cell wall biogenesis/degradation</keyword>
<evidence type="ECO:0000256" key="2">
    <source>
        <dbReference type="ARBA" id="ARBA00004236"/>
    </source>
</evidence>
<evidence type="ECO:0000256" key="6">
    <source>
        <dbReference type="ARBA" id="ARBA00022692"/>
    </source>
</evidence>
<evidence type="ECO:0000313" key="16">
    <source>
        <dbReference type="EMBL" id="PIV10323.1"/>
    </source>
</evidence>
<dbReference type="Pfam" id="PF03717">
    <property type="entry name" value="PBP_dimer"/>
    <property type="match status" value="1"/>
</dbReference>
<evidence type="ECO:0000313" key="17">
    <source>
        <dbReference type="Proteomes" id="UP000229894"/>
    </source>
</evidence>
<dbReference type="Gene3D" id="3.40.710.10">
    <property type="entry name" value="DD-peptidase/beta-lactamase superfamily"/>
    <property type="match status" value="1"/>
</dbReference>
<evidence type="ECO:0000256" key="1">
    <source>
        <dbReference type="ARBA" id="ARBA00004167"/>
    </source>
</evidence>
<dbReference type="EMBL" id="PEUX01000027">
    <property type="protein sequence ID" value="PIV10323.1"/>
    <property type="molecule type" value="Genomic_DNA"/>
</dbReference>
<dbReference type="InterPro" id="IPR036138">
    <property type="entry name" value="PBP_dimer_sf"/>
</dbReference>
<evidence type="ECO:0000259" key="14">
    <source>
        <dbReference type="Pfam" id="PF00905"/>
    </source>
</evidence>
<dbReference type="GO" id="GO:0009002">
    <property type="term" value="F:serine-type D-Ala-D-Ala carboxypeptidase activity"/>
    <property type="evidence" value="ECO:0007669"/>
    <property type="project" value="InterPro"/>
</dbReference>
<accession>A0A2M7BUS4</accession>
<keyword evidence="9" id="KW-0573">Peptidoglycan synthesis</keyword>
<dbReference type="SUPFAM" id="SSF56519">
    <property type="entry name" value="Penicillin binding protein dimerisation domain"/>
    <property type="match status" value="1"/>
</dbReference>
<evidence type="ECO:0000256" key="10">
    <source>
        <dbReference type="ARBA" id="ARBA00022989"/>
    </source>
</evidence>
<feature type="transmembrane region" description="Helical" evidence="13">
    <location>
        <begin position="58"/>
        <end position="78"/>
    </location>
</feature>
<comment type="caution">
    <text evidence="16">The sequence shown here is derived from an EMBL/GenBank/DDBJ whole genome shotgun (WGS) entry which is preliminary data.</text>
</comment>
<evidence type="ECO:0000256" key="12">
    <source>
        <dbReference type="ARBA" id="ARBA00023316"/>
    </source>
</evidence>
<dbReference type="GO" id="GO:0005886">
    <property type="term" value="C:plasma membrane"/>
    <property type="evidence" value="ECO:0007669"/>
    <property type="project" value="UniProtKB-SubCell"/>
</dbReference>
<organism evidence="16 17">
    <name type="scientific">Candidatus Portnoybacteria bacterium CG03_land_8_20_14_0_80_41_10</name>
    <dbReference type="NCBI Taxonomy" id="1974808"/>
    <lineage>
        <taxon>Bacteria</taxon>
        <taxon>Candidatus Portnoyibacteriota</taxon>
    </lineage>
</organism>
<dbReference type="GO" id="GO:0008658">
    <property type="term" value="F:penicillin binding"/>
    <property type="evidence" value="ECO:0007669"/>
    <property type="project" value="InterPro"/>
</dbReference>
<evidence type="ECO:0000256" key="7">
    <source>
        <dbReference type="ARBA" id="ARBA00022801"/>
    </source>
</evidence>
<dbReference type="NCBIfam" id="TIGR03423">
    <property type="entry name" value="pbp2_mrdA"/>
    <property type="match status" value="1"/>
</dbReference>
<protein>
    <submittedName>
        <fullName evidence="16">Penicillin-binding protein 2</fullName>
    </submittedName>
</protein>
<gene>
    <name evidence="16" type="primary">mrdA</name>
    <name evidence="16" type="ORF">COS49_01165</name>
</gene>
<dbReference type="PANTHER" id="PTHR30627:SF2">
    <property type="entry name" value="PEPTIDOGLYCAN D,D-TRANSPEPTIDASE MRDA"/>
    <property type="match status" value="1"/>
</dbReference>
<keyword evidence="11 13" id="KW-0472">Membrane</keyword>
<dbReference type="AlphaFoldDB" id="A0A2M7BUS4"/>
<proteinExistence type="predicted"/>